<dbReference type="SUPFAM" id="SSF51126">
    <property type="entry name" value="Pectin lyase-like"/>
    <property type="match status" value="1"/>
</dbReference>
<dbReference type="RefSeq" id="WP_250429089.1">
    <property type="nucleotide sequence ID" value="NZ_JALPRR010000002.1"/>
</dbReference>
<sequence length="424" mass="47109">MTKQKKYKRLYLLLFTIAILAAIAVSMVYFFKQPPLPSPAAKESIKQAGPIRYSGPLVITRGGTYTGNWESRDSEVPAVEVRTSEPVVIVNSNIRGAGYLIKSWGYEANITVRHTNGYGLTPTSWNSYMKSRRFLTVDVFKNVVVENCYMEGTAGISVAESYRGNGTTSETIKIRYNKAKNIDGRVQGGKDLVQFVQFNFKGAIRHVEVAWNQIINEPGNSAVEDNINIYNTRGTSDSPIKIHNNYIQGAFPVPATSSTYSGGGIITDGDGDINVCPAYVEAFENHLVGLGNYGVGIAGGNNIEIYENRVIVAAVFEDNKAYPFWTSGIWARDFYKKNATFNNRIYRNTLAVTGQSGTWRNEIVDSTAVFARTFSNIILPDKATRETERKEFLKWQEKLSMHGISLGPAPSKYKQKHNALSSQL</sequence>
<keyword evidence="2" id="KW-0378">Hydrolase</keyword>
<comment type="caution">
    <text evidence="2">The sequence shown here is derived from an EMBL/GenBank/DDBJ whole genome shotgun (WGS) entry which is preliminary data.</text>
</comment>
<keyword evidence="1" id="KW-0472">Membrane</keyword>
<dbReference type="GO" id="GO:0016787">
    <property type="term" value="F:hydrolase activity"/>
    <property type="evidence" value="ECO:0007669"/>
    <property type="project" value="UniProtKB-KW"/>
</dbReference>
<reference evidence="3" key="1">
    <citation type="journal article" date="2019" name="Int. J. Syst. Evol. Microbiol.">
        <title>The Global Catalogue of Microorganisms (GCM) 10K type strain sequencing project: providing services to taxonomists for standard genome sequencing and annotation.</title>
        <authorList>
            <consortium name="The Broad Institute Genomics Platform"/>
            <consortium name="The Broad Institute Genome Sequencing Center for Infectious Disease"/>
            <person name="Wu L."/>
            <person name="Ma J."/>
        </authorList>
    </citation>
    <scope>NUCLEOTIDE SEQUENCE [LARGE SCALE GENOMIC DNA]</scope>
    <source>
        <strain evidence="3">CGMCC 4.1782</strain>
    </source>
</reference>
<dbReference type="Proteomes" id="UP001597374">
    <property type="component" value="Unassembled WGS sequence"/>
</dbReference>
<gene>
    <name evidence="2" type="ORF">ACFSKP_04255</name>
</gene>
<evidence type="ECO:0000313" key="3">
    <source>
        <dbReference type="Proteomes" id="UP001597374"/>
    </source>
</evidence>
<evidence type="ECO:0000313" key="2">
    <source>
        <dbReference type="EMBL" id="MFD2245454.1"/>
    </source>
</evidence>
<organism evidence="2 3">
    <name type="scientific">Pontibacter ruber</name>
    <dbReference type="NCBI Taxonomy" id="1343895"/>
    <lineage>
        <taxon>Bacteria</taxon>
        <taxon>Pseudomonadati</taxon>
        <taxon>Bacteroidota</taxon>
        <taxon>Cytophagia</taxon>
        <taxon>Cytophagales</taxon>
        <taxon>Hymenobacteraceae</taxon>
        <taxon>Pontibacter</taxon>
    </lineage>
</organism>
<name>A0ABW5CTW9_9BACT</name>
<keyword evidence="3" id="KW-1185">Reference proteome</keyword>
<keyword evidence="1" id="KW-0812">Transmembrane</keyword>
<accession>A0ABW5CTW9</accession>
<evidence type="ECO:0000256" key="1">
    <source>
        <dbReference type="SAM" id="Phobius"/>
    </source>
</evidence>
<dbReference type="EMBL" id="JBHUIM010000001">
    <property type="protein sequence ID" value="MFD2245454.1"/>
    <property type="molecule type" value="Genomic_DNA"/>
</dbReference>
<feature type="transmembrane region" description="Helical" evidence="1">
    <location>
        <begin position="12"/>
        <end position="31"/>
    </location>
</feature>
<protein>
    <submittedName>
        <fullName evidence="2">Glycosyl hydrolase</fullName>
    </submittedName>
</protein>
<dbReference type="InterPro" id="IPR011050">
    <property type="entry name" value="Pectin_lyase_fold/virulence"/>
</dbReference>
<keyword evidence="1" id="KW-1133">Transmembrane helix</keyword>
<proteinExistence type="predicted"/>